<reference evidence="2" key="1">
    <citation type="journal article" date="2019" name="Int. J. Syst. Evol. Microbiol.">
        <title>The Global Catalogue of Microorganisms (GCM) 10K type strain sequencing project: providing services to taxonomists for standard genome sequencing and annotation.</title>
        <authorList>
            <consortium name="The Broad Institute Genomics Platform"/>
            <consortium name="The Broad Institute Genome Sequencing Center for Infectious Disease"/>
            <person name="Wu L."/>
            <person name="Ma J."/>
        </authorList>
    </citation>
    <scope>NUCLEOTIDE SEQUENCE [LARGE SCALE GENOMIC DNA]</scope>
    <source>
        <strain evidence="2">JCM 17217</strain>
    </source>
</reference>
<dbReference type="EMBL" id="BAABDI010000012">
    <property type="protein sequence ID" value="GAA3974614.1"/>
    <property type="molecule type" value="Genomic_DNA"/>
</dbReference>
<gene>
    <name evidence="1" type="ORF">GCM10022407_20340</name>
</gene>
<organism evidence="1 2">
    <name type="scientific">Hymenobacter antarcticus</name>
    <dbReference type="NCBI Taxonomy" id="486270"/>
    <lineage>
        <taxon>Bacteria</taxon>
        <taxon>Pseudomonadati</taxon>
        <taxon>Bacteroidota</taxon>
        <taxon>Cytophagia</taxon>
        <taxon>Cytophagales</taxon>
        <taxon>Hymenobacteraceae</taxon>
        <taxon>Hymenobacter</taxon>
    </lineage>
</organism>
<keyword evidence="2" id="KW-1185">Reference proteome</keyword>
<accession>A0ABP7Q0S9</accession>
<protein>
    <submittedName>
        <fullName evidence="1">Uncharacterized protein</fullName>
    </submittedName>
</protein>
<proteinExistence type="predicted"/>
<sequence>MNHLLLVLCLWLPGGTGGAETPAPLPPLRIAEQFVSREGWPPLKSYLCCEAAGQAKNQTLGQQIPPRVARTCELVRQDSTTAVVAVELRDSVSRRDFYLHFRHGEDGWKLGAIRNLAMTHLGPPMVALLAAMPPAEVAAYDVKHPDADHAFTLGNLRLWTSADADIAAHFHRHQAEFQKMVRLVQKGGYFDAAIAPGEATDEQAVNADPAVHALLRRLYLGRVTRRATSCGSCLAFVIGGKTDSTVGLLYQPQPAQLPAMHPDGLMVLRPLGDGWYLYKTA</sequence>
<name>A0ABP7Q0S9_9BACT</name>
<dbReference type="Proteomes" id="UP001501556">
    <property type="component" value="Unassembled WGS sequence"/>
</dbReference>
<evidence type="ECO:0000313" key="1">
    <source>
        <dbReference type="EMBL" id="GAA3974614.1"/>
    </source>
</evidence>
<dbReference type="RefSeq" id="WP_345123797.1">
    <property type="nucleotide sequence ID" value="NZ_BAABDI010000012.1"/>
</dbReference>
<comment type="caution">
    <text evidence="1">The sequence shown here is derived from an EMBL/GenBank/DDBJ whole genome shotgun (WGS) entry which is preliminary data.</text>
</comment>
<evidence type="ECO:0000313" key="2">
    <source>
        <dbReference type="Proteomes" id="UP001501556"/>
    </source>
</evidence>